<dbReference type="EMBL" id="BOQL01000073">
    <property type="protein sequence ID" value="GIM78453.1"/>
    <property type="molecule type" value="Genomic_DNA"/>
</dbReference>
<evidence type="ECO:0000313" key="3">
    <source>
        <dbReference type="Proteomes" id="UP000681340"/>
    </source>
</evidence>
<gene>
    <name evidence="2" type="ORF">Aau02nite_80910</name>
</gene>
<evidence type="ECO:0000313" key="2">
    <source>
        <dbReference type="EMBL" id="GIM78453.1"/>
    </source>
</evidence>
<keyword evidence="1" id="KW-1133">Transmembrane helix</keyword>
<feature type="transmembrane region" description="Helical" evidence="1">
    <location>
        <begin position="17"/>
        <end position="35"/>
    </location>
</feature>
<dbReference type="AlphaFoldDB" id="A0A919SWR1"/>
<comment type="caution">
    <text evidence="2">The sequence shown here is derived from an EMBL/GenBank/DDBJ whole genome shotgun (WGS) entry which is preliminary data.</text>
</comment>
<proteinExistence type="predicted"/>
<dbReference type="Proteomes" id="UP000681340">
    <property type="component" value="Unassembled WGS sequence"/>
</dbReference>
<reference evidence="2" key="1">
    <citation type="submission" date="2021-03" db="EMBL/GenBank/DDBJ databases">
        <title>Whole genome shotgun sequence of Actinoplanes auranticolor NBRC 12245.</title>
        <authorList>
            <person name="Komaki H."/>
            <person name="Tamura T."/>
        </authorList>
    </citation>
    <scope>NUCLEOTIDE SEQUENCE</scope>
    <source>
        <strain evidence="2">NBRC 12245</strain>
    </source>
</reference>
<keyword evidence="1" id="KW-0472">Membrane</keyword>
<evidence type="ECO:0000256" key="1">
    <source>
        <dbReference type="SAM" id="Phobius"/>
    </source>
</evidence>
<sequence length="67" mass="7049">MVFGVDAQGRRTDTTRILGTIAVVVGLLITVIGLATDSTPAKGYFFAGLLVIVGMGLRLEAAITDRR</sequence>
<keyword evidence="1" id="KW-0812">Transmembrane</keyword>
<accession>A0A919SWR1</accession>
<organism evidence="2 3">
    <name type="scientific">Actinoplanes auranticolor</name>
    <dbReference type="NCBI Taxonomy" id="47988"/>
    <lineage>
        <taxon>Bacteria</taxon>
        <taxon>Bacillati</taxon>
        <taxon>Actinomycetota</taxon>
        <taxon>Actinomycetes</taxon>
        <taxon>Micromonosporales</taxon>
        <taxon>Micromonosporaceae</taxon>
        <taxon>Actinoplanes</taxon>
    </lineage>
</organism>
<keyword evidence="3" id="KW-1185">Reference proteome</keyword>
<protein>
    <submittedName>
        <fullName evidence="2">Uncharacterized protein</fullName>
    </submittedName>
</protein>
<feature type="transmembrane region" description="Helical" evidence="1">
    <location>
        <begin position="41"/>
        <end position="59"/>
    </location>
</feature>
<name>A0A919SWR1_9ACTN</name>